<dbReference type="InParanoid" id="A0A3N4KAL4"/>
<keyword evidence="1" id="KW-0812">Transmembrane</keyword>
<feature type="transmembrane region" description="Helical" evidence="1">
    <location>
        <begin position="148"/>
        <end position="165"/>
    </location>
</feature>
<dbReference type="OrthoDB" id="3692311at2759"/>
<name>A0A3N4KAL4_9PEZI</name>
<keyword evidence="1" id="KW-0472">Membrane</keyword>
<dbReference type="EMBL" id="ML119180">
    <property type="protein sequence ID" value="RPB07547.1"/>
    <property type="molecule type" value="Genomic_DNA"/>
</dbReference>
<organism evidence="2 3">
    <name type="scientific">Morchella conica CCBAS932</name>
    <dbReference type="NCBI Taxonomy" id="1392247"/>
    <lineage>
        <taxon>Eukaryota</taxon>
        <taxon>Fungi</taxon>
        <taxon>Dikarya</taxon>
        <taxon>Ascomycota</taxon>
        <taxon>Pezizomycotina</taxon>
        <taxon>Pezizomycetes</taxon>
        <taxon>Pezizales</taxon>
        <taxon>Morchellaceae</taxon>
        <taxon>Morchella</taxon>
    </lineage>
</organism>
<dbReference type="STRING" id="1392247.A0A3N4KAL4"/>
<gene>
    <name evidence="2" type="ORF">P167DRAFT_598319</name>
</gene>
<evidence type="ECO:0000313" key="3">
    <source>
        <dbReference type="Proteomes" id="UP000277580"/>
    </source>
</evidence>
<protein>
    <submittedName>
        <fullName evidence="2">Uncharacterized protein</fullName>
    </submittedName>
</protein>
<keyword evidence="1" id="KW-1133">Transmembrane helix</keyword>
<keyword evidence="3" id="KW-1185">Reference proteome</keyword>
<feature type="transmembrane region" description="Helical" evidence="1">
    <location>
        <begin position="522"/>
        <end position="545"/>
    </location>
</feature>
<sequence>MTSGPESQEPNELSERQVIASASDGLLRSASEKISGKMSQVKRIAVISFEVIVTCVPLLFIILAFCANSLDGKQLSQWGEKLQQVAKYGSTIFPILFASVLGMAIRSIARWRVERGTTLRELELLMGSQTLGSTISTQISTLGFSNDFLLGFGLLVFWLLSPIAAQACLRLVDINQVTTESTGNITYLDMETSTIFLTGDDKTGVPMLESFNSSRIEEDGWISVDAYGVDNNISYVSLIGIPVIGLPKLNLSDEWTNKSLTVLMTIFSLETNYFVFDCSNISIVDPEKNREEYVSSYLYNKTSPSPNTTFFLDTSTPLDRVSTPGLPPRYITFVSNYGVLEDEDDTVLYKSAMINCSVTQSYVELWVECYYELCETRGIRKSTLPHEPPEYTALDNQDHMRFIAKELTYRGVDITTINIEDLWGGTLTEYFLNDPSKVGSFFEYRRDISQLPRDVFTSRFALLFNTYWNAALSPNILIDSKTKNDIAEIVATNPNFDYSDLFKTTNTNATIELTVDRYVRKVWAMAVLMATSCLLLITAIIGTALRWKCVGPNVLGYVSTLLMEPGGCTLDGPERTRAFADTKVGLVAVRDGEGGRVVFSLLPKLSA</sequence>
<dbReference type="AlphaFoldDB" id="A0A3N4KAL4"/>
<feature type="transmembrane region" description="Helical" evidence="1">
    <location>
        <begin position="85"/>
        <end position="105"/>
    </location>
</feature>
<accession>A0A3N4KAL4</accession>
<feature type="transmembrane region" description="Helical" evidence="1">
    <location>
        <begin position="44"/>
        <end position="65"/>
    </location>
</feature>
<reference evidence="2 3" key="1">
    <citation type="journal article" date="2018" name="Nat. Ecol. Evol.">
        <title>Pezizomycetes genomes reveal the molecular basis of ectomycorrhizal truffle lifestyle.</title>
        <authorList>
            <person name="Murat C."/>
            <person name="Payen T."/>
            <person name="Noel B."/>
            <person name="Kuo A."/>
            <person name="Morin E."/>
            <person name="Chen J."/>
            <person name="Kohler A."/>
            <person name="Krizsan K."/>
            <person name="Balestrini R."/>
            <person name="Da Silva C."/>
            <person name="Montanini B."/>
            <person name="Hainaut M."/>
            <person name="Levati E."/>
            <person name="Barry K.W."/>
            <person name="Belfiori B."/>
            <person name="Cichocki N."/>
            <person name="Clum A."/>
            <person name="Dockter R.B."/>
            <person name="Fauchery L."/>
            <person name="Guy J."/>
            <person name="Iotti M."/>
            <person name="Le Tacon F."/>
            <person name="Lindquist E.A."/>
            <person name="Lipzen A."/>
            <person name="Malagnac F."/>
            <person name="Mello A."/>
            <person name="Molinier V."/>
            <person name="Miyauchi S."/>
            <person name="Poulain J."/>
            <person name="Riccioni C."/>
            <person name="Rubini A."/>
            <person name="Sitrit Y."/>
            <person name="Splivallo R."/>
            <person name="Traeger S."/>
            <person name="Wang M."/>
            <person name="Zifcakova L."/>
            <person name="Wipf D."/>
            <person name="Zambonelli A."/>
            <person name="Paolocci F."/>
            <person name="Nowrousian M."/>
            <person name="Ottonello S."/>
            <person name="Baldrian P."/>
            <person name="Spatafora J.W."/>
            <person name="Henrissat B."/>
            <person name="Nagy L.G."/>
            <person name="Aury J.M."/>
            <person name="Wincker P."/>
            <person name="Grigoriev I.V."/>
            <person name="Bonfante P."/>
            <person name="Martin F.M."/>
        </authorList>
    </citation>
    <scope>NUCLEOTIDE SEQUENCE [LARGE SCALE GENOMIC DNA]</scope>
    <source>
        <strain evidence="2 3">CCBAS932</strain>
    </source>
</reference>
<proteinExistence type="predicted"/>
<evidence type="ECO:0000256" key="1">
    <source>
        <dbReference type="SAM" id="Phobius"/>
    </source>
</evidence>
<dbReference type="Proteomes" id="UP000277580">
    <property type="component" value="Unassembled WGS sequence"/>
</dbReference>
<evidence type="ECO:0000313" key="2">
    <source>
        <dbReference type="EMBL" id="RPB07547.1"/>
    </source>
</evidence>